<dbReference type="GO" id="GO:0001522">
    <property type="term" value="P:pseudouridine synthesis"/>
    <property type="evidence" value="ECO:0007669"/>
    <property type="project" value="InterPro"/>
</dbReference>
<dbReference type="InterPro" id="IPR038664">
    <property type="entry name" value="Gar1/Naf1_Cbf5-bd_sf"/>
</dbReference>
<dbReference type="Pfam" id="PF04410">
    <property type="entry name" value="Gar1"/>
    <property type="match status" value="1"/>
</dbReference>
<feature type="region of interest" description="Disordered" evidence="9">
    <location>
        <begin position="535"/>
        <end position="772"/>
    </location>
</feature>
<feature type="compositionally biased region" description="Basic and acidic residues" evidence="9">
    <location>
        <begin position="138"/>
        <end position="148"/>
    </location>
</feature>
<dbReference type="GO" id="GO:0000493">
    <property type="term" value="P:box H/ACA snoRNP assembly"/>
    <property type="evidence" value="ECO:0007669"/>
    <property type="project" value="InterPro"/>
</dbReference>
<dbReference type="GO" id="GO:0005634">
    <property type="term" value="C:nucleus"/>
    <property type="evidence" value="ECO:0007669"/>
    <property type="project" value="UniProtKB-SubCell"/>
</dbReference>
<keyword evidence="7" id="KW-0694">RNA-binding</keyword>
<feature type="compositionally biased region" description="Basic residues" evidence="9">
    <location>
        <begin position="461"/>
        <end position="470"/>
    </location>
</feature>
<dbReference type="GO" id="GO:0006364">
    <property type="term" value="P:rRNA processing"/>
    <property type="evidence" value="ECO:0007669"/>
    <property type="project" value="UniProtKB-KW"/>
</dbReference>
<comment type="subcellular location">
    <subcellularLocation>
        <location evidence="1">Nucleus</location>
    </subcellularLocation>
</comment>
<feature type="compositionally biased region" description="Gly residues" evidence="9">
    <location>
        <begin position="588"/>
        <end position="598"/>
    </location>
</feature>
<dbReference type="InterPro" id="IPR007504">
    <property type="entry name" value="H/ACA_rnp_Gar1/Naf1"/>
</dbReference>
<dbReference type="OrthoDB" id="21550at2759"/>
<sequence>METPISFQEPDEARPAKKARLDSSLELTEETREEMVDDASWDDIYDDDTQPSITKAALEASAPTSGTQNVHPVLQLDAQTQSVHEPREEQPPPTDPTKDLQLGVHEDSSSNSQQTDSSQANADTQVPLDALDAQDEFVADKSEIDRVNEPNVRMVEQTSATEIGAVHQHQDEHELEQRQTSNAAPQNIPQREASLQPSVEANGQGGSNSVTNAMPTTSEQLKATDDTEFMAAAAAQKDNTNAEWQFNSSDAESSSDSDTSDSDSSSGSDSGSDGGYEMLDPATAAKILMQGDGDDDDGNRQGKSGADLQPRTANEVKEVIVPKPDVTITNDMKVVLLGHVERAVENMILVRANTTGEYQVLEEGSVLCNEKKEVVGSVSEPLGRVTEPMYCVMFSNAKEVEDFGLGEYGAKVFYIEEHSKFVFTQPLKGLKGTDASNIHDEEVGEDEAEFSDDEKEAEYKRQKKLAKRGAKAGNAASRGGSKTFGAPGHNSGTTMIKAGGFDAPVEGYGGGMDYDDGGGDVEDEFYKPLQRPDNLAQMMAGPPHSLPPRRGSSERGGRGHGRGDFRGRGRGDRGRGGRGSFHDRGQRGGRGGPSGQSRGGPQVEASRKGPANSYPDKHNNGGSNTAQGEHLNASRQQQPHQQQPSYQPYQQPYQQPQAYQFNGYTFQYGSPAPQSQAAAPQNQIQQHHQQPQQQQQQFSVGAYVNPTFWQSQQAAGSIHPQPPAQWQNWTGQGGVPQVPHVLQGGQQGGQQQQPQSQPNLADIMRQFSGPQS</sequence>
<comment type="similarity">
    <text evidence="2">Belongs to the NAF1 family.</text>
</comment>
<feature type="region of interest" description="Disordered" evidence="9">
    <location>
        <begin position="1"/>
        <end position="314"/>
    </location>
</feature>
<evidence type="ECO:0000256" key="2">
    <source>
        <dbReference type="ARBA" id="ARBA00009801"/>
    </source>
</evidence>
<feature type="compositionally biased region" description="Acidic residues" evidence="9">
    <location>
        <begin position="35"/>
        <end position="49"/>
    </location>
</feature>
<evidence type="ECO:0000313" key="11">
    <source>
        <dbReference type="Proteomes" id="UP000799441"/>
    </source>
</evidence>
<organism evidence="10 11">
    <name type="scientific">Polychaeton citri CBS 116435</name>
    <dbReference type="NCBI Taxonomy" id="1314669"/>
    <lineage>
        <taxon>Eukaryota</taxon>
        <taxon>Fungi</taxon>
        <taxon>Dikarya</taxon>
        <taxon>Ascomycota</taxon>
        <taxon>Pezizomycotina</taxon>
        <taxon>Dothideomycetes</taxon>
        <taxon>Dothideomycetidae</taxon>
        <taxon>Capnodiales</taxon>
        <taxon>Capnodiaceae</taxon>
        <taxon>Polychaeton</taxon>
    </lineage>
</organism>
<keyword evidence="8" id="KW-0539">Nucleus</keyword>
<feature type="compositionally biased region" description="Low complexity" evidence="9">
    <location>
        <begin position="735"/>
        <end position="758"/>
    </location>
</feature>
<reference evidence="10" key="1">
    <citation type="journal article" date="2020" name="Stud. Mycol.">
        <title>101 Dothideomycetes genomes: a test case for predicting lifestyles and emergence of pathogens.</title>
        <authorList>
            <person name="Haridas S."/>
            <person name="Albert R."/>
            <person name="Binder M."/>
            <person name="Bloem J."/>
            <person name="Labutti K."/>
            <person name="Salamov A."/>
            <person name="Andreopoulos B."/>
            <person name="Baker S."/>
            <person name="Barry K."/>
            <person name="Bills G."/>
            <person name="Bluhm B."/>
            <person name="Cannon C."/>
            <person name="Castanera R."/>
            <person name="Culley D."/>
            <person name="Daum C."/>
            <person name="Ezra D."/>
            <person name="Gonzalez J."/>
            <person name="Henrissat B."/>
            <person name="Kuo A."/>
            <person name="Liang C."/>
            <person name="Lipzen A."/>
            <person name="Lutzoni F."/>
            <person name="Magnuson J."/>
            <person name="Mondo S."/>
            <person name="Nolan M."/>
            <person name="Ohm R."/>
            <person name="Pangilinan J."/>
            <person name="Park H.-J."/>
            <person name="Ramirez L."/>
            <person name="Alfaro M."/>
            <person name="Sun H."/>
            <person name="Tritt A."/>
            <person name="Yoshinaga Y."/>
            <person name="Zwiers L.-H."/>
            <person name="Turgeon B."/>
            <person name="Goodwin S."/>
            <person name="Spatafora J."/>
            <person name="Crous P."/>
            <person name="Grigoriev I."/>
        </authorList>
    </citation>
    <scope>NUCLEOTIDE SEQUENCE</scope>
    <source>
        <strain evidence="10">CBS 116435</strain>
    </source>
</reference>
<dbReference type="PANTHER" id="PTHR31633:SF1">
    <property type="entry name" value="H_ACA RIBONUCLEOPROTEIN COMPLEX NON-CORE SUBUNIT NAF1"/>
    <property type="match status" value="1"/>
</dbReference>
<proteinExistence type="inferred from homology"/>
<dbReference type="PANTHER" id="PTHR31633">
    <property type="entry name" value="H/ACA RIBONUCLEOPROTEIN COMPLEX NON-CORE SUBUNIT NAF1"/>
    <property type="match status" value="1"/>
</dbReference>
<feature type="compositionally biased region" description="Basic and acidic residues" evidence="9">
    <location>
        <begin position="551"/>
        <end position="586"/>
    </location>
</feature>
<keyword evidence="5" id="KW-0698">rRNA processing</keyword>
<evidence type="ECO:0000256" key="7">
    <source>
        <dbReference type="ARBA" id="ARBA00022884"/>
    </source>
</evidence>
<name>A0A9P4QD79_9PEZI</name>
<feature type="compositionally biased region" description="Low complexity" evidence="9">
    <location>
        <begin position="636"/>
        <end position="660"/>
    </location>
</feature>
<evidence type="ECO:0000256" key="6">
    <source>
        <dbReference type="ARBA" id="ARBA00022553"/>
    </source>
</evidence>
<dbReference type="GO" id="GO:0005732">
    <property type="term" value="C:sno(s)RNA-containing ribonucleoprotein complex"/>
    <property type="evidence" value="ECO:0007669"/>
    <property type="project" value="InterPro"/>
</dbReference>
<dbReference type="EMBL" id="MU003772">
    <property type="protein sequence ID" value="KAF2724269.1"/>
    <property type="molecule type" value="Genomic_DNA"/>
</dbReference>
<dbReference type="Gene3D" id="2.40.10.230">
    <property type="entry name" value="Probable tRNA pseudouridine synthase domain"/>
    <property type="match status" value="1"/>
</dbReference>
<feature type="compositionally biased region" description="Basic and acidic residues" evidence="9">
    <location>
        <begin position="168"/>
        <end position="177"/>
    </location>
</feature>
<evidence type="ECO:0000256" key="5">
    <source>
        <dbReference type="ARBA" id="ARBA00022552"/>
    </source>
</evidence>
<evidence type="ECO:0000256" key="1">
    <source>
        <dbReference type="ARBA" id="ARBA00004123"/>
    </source>
</evidence>
<evidence type="ECO:0000256" key="8">
    <source>
        <dbReference type="ARBA" id="ARBA00023242"/>
    </source>
</evidence>
<feature type="region of interest" description="Disordered" evidence="9">
    <location>
        <begin position="461"/>
        <end position="498"/>
    </location>
</feature>
<feature type="compositionally biased region" description="Low complexity" evidence="9">
    <location>
        <begin position="109"/>
        <end position="123"/>
    </location>
</feature>
<feature type="compositionally biased region" description="Low complexity" evidence="9">
    <location>
        <begin position="671"/>
        <end position="697"/>
    </location>
</feature>
<keyword evidence="6" id="KW-0597">Phosphoprotein</keyword>
<dbReference type="AlphaFoldDB" id="A0A9P4QD79"/>
<feature type="compositionally biased region" description="Basic and acidic residues" evidence="9">
    <location>
        <begin position="11"/>
        <end position="34"/>
    </location>
</feature>
<feature type="compositionally biased region" description="Polar residues" evidence="9">
    <location>
        <begin position="237"/>
        <end position="247"/>
    </location>
</feature>
<dbReference type="InterPro" id="IPR040309">
    <property type="entry name" value="Naf1"/>
</dbReference>
<protein>
    <recommendedName>
        <fullName evidence="3">H/ACA ribonucleoprotein complex non-core subunit NAF1</fullName>
    </recommendedName>
</protein>
<gene>
    <name evidence="10" type="ORF">K431DRAFT_282113</name>
</gene>
<feature type="compositionally biased region" description="Low complexity" evidence="9">
    <location>
        <begin position="262"/>
        <end position="271"/>
    </location>
</feature>
<keyword evidence="4" id="KW-0690">Ribosome biogenesis</keyword>
<comment type="caution">
    <text evidence="10">The sequence shown here is derived from an EMBL/GenBank/DDBJ whole genome shotgun (WGS) entry which is preliminary data.</text>
</comment>
<dbReference type="GO" id="GO:0003723">
    <property type="term" value="F:RNA binding"/>
    <property type="evidence" value="ECO:0007669"/>
    <property type="project" value="UniProtKB-KW"/>
</dbReference>
<dbReference type="Proteomes" id="UP000799441">
    <property type="component" value="Unassembled WGS sequence"/>
</dbReference>
<dbReference type="InterPro" id="IPR009000">
    <property type="entry name" value="Transl_B-barrel_sf"/>
</dbReference>
<evidence type="ECO:0000313" key="10">
    <source>
        <dbReference type="EMBL" id="KAF2724269.1"/>
    </source>
</evidence>
<keyword evidence="11" id="KW-1185">Reference proteome</keyword>
<accession>A0A9P4QD79</accession>
<evidence type="ECO:0000256" key="4">
    <source>
        <dbReference type="ARBA" id="ARBA00022517"/>
    </source>
</evidence>
<evidence type="ECO:0000256" key="9">
    <source>
        <dbReference type="SAM" id="MobiDB-lite"/>
    </source>
</evidence>
<evidence type="ECO:0000256" key="3">
    <source>
        <dbReference type="ARBA" id="ARBA00021438"/>
    </source>
</evidence>
<feature type="compositionally biased region" description="Polar residues" evidence="9">
    <location>
        <begin position="178"/>
        <end position="221"/>
    </location>
</feature>
<dbReference type="SUPFAM" id="SSF50447">
    <property type="entry name" value="Translation proteins"/>
    <property type="match status" value="1"/>
</dbReference>